<feature type="transmembrane region" description="Helical" evidence="1">
    <location>
        <begin position="90"/>
        <end position="111"/>
    </location>
</feature>
<dbReference type="AlphaFoldDB" id="A0A6C0JZM4"/>
<sequence>MHLLYIISTIFPMLNIFICLQVSAVCGVYASIYVFFTRHDPFIKMCESKVDLLQLGGVYGLRAIHYSLGIFLISYPFFSVIHLTHDLLVAYLIIAICLQWILVGGCILIIWEKRILIPKNVAITKMPFLALLGVPKKITDLSDNFIVIPLLVLLLRIVYSLHYV</sequence>
<keyword evidence="1" id="KW-0472">Membrane</keyword>
<evidence type="ECO:0000256" key="1">
    <source>
        <dbReference type="SAM" id="Phobius"/>
    </source>
</evidence>
<protein>
    <submittedName>
        <fullName evidence="2">Uncharacterized protein</fullName>
    </submittedName>
</protein>
<dbReference type="EMBL" id="MN740750">
    <property type="protein sequence ID" value="QHU10150.1"/>
    <property type="molecule type" value="Genomic_DNA"/>
</dbReference>
<name>A0A6C0JZM4_9ZZZZ</name>
<feature type="transmembrane region" description="Helical" evidence="1">
    <location>
        <begin position="57"/>
        <end position="78"/>
    </location>
</feature>
<keyword evidence="1" id="KW-1133">Transmembrane helix</keyword>
<feature type="transmembrane region" description="Helical" evidence="1">
    <location>
        <begin position="6"/>
        <end position="36"/>
    </location>
</feature>
<reference evidence="2" key="1">
    <citation type="journal article" date="2020" name="Nature">
        <title>Giant virus diversity and host interactions through global metagenomics.</title>
        <authorList>
            <person name="Schulz F."/>
            <person name="Roux S."/>
            <person name="Paez-Espino D."/>
            <person name="Jungbluth S."/>
            <person name="Walsh D.A."/>
            <person name="Denef V.J."/>
            <person name="McMahon K.D."/>
            <person name="Konstantinidis K.T."/>
            <person name="Eloe-Fadrosh E.A."/>
            <person name="Kyrpides N.C."/>
            <person name="Woyke T."/>
        </authorList>
    </citation>
    <scope>NUCLEOTIDE SEQUENCE</scope>
    <source>
        <strain evidence="2">GVMAG-S-1101164-67</strain>
    </source>
</reference>
<organism evidence="2">
    <name type="scientific">viral metagenome</name>
    <dbReference type="NCBI Taxonomy" id="1070528"/>
    <lineage>
        <taxon>unclassified sequences</taxon>
        <taxon>metagenomes</taxon>
        <taxon>organismal metagenomes</taxon>
    </lineage>
</organism>
<proteinExistence type="predicted"/>
<feature type="transmembrane region" description="Helical" evidence="1">
    <location>
        <begin position="145"/>
        <end position="163"/>
    </location>
</feature>
<keyword evidence="1" id="KW-0812">Transmembrane</keyword>
<evidence type="ECO:0000313" key="2">
    <source>
        <dbReference type="EMBL" id="QHU10150.1"/>
    </source>
</evidence>
<accession>A0A6C0JZM4</accession>